<name>A0A0F7KLM7_9VIRU</name>
<protein>
    <submittedName>
        <fullName evidence="1">ORF1</fullName>
    </submittedName>
</protein>
<proteinExistence type="predicted"/>
<accession>A0A0F7KLM7</accession>
<organism evidence="1">
    <name type="scientific">Kallithea virus</name>
    <dbReference type="NCBI Taxonomy" id="1654582"/>
    <lineage>
        <taxon>Viruses</taxon>
        <taxon>Viruses incertae sedis</taxon>
        <taxon>Naldaviricetes</taxon>
        <taxon>Lefavirales</taxon>
        <taxon>Nudiviridae</taxon>
        <taxon>Alphanudivirus</taxon>
        <taxon>Alphanudivirus dromelanogasteris</taxon>
    </lineage>
</organism>
<evidence type="ECO:0000313" key="1">
    <source>
        <dbReference type="EMBL" id="AKH40336.1"/>
    </source>
</evidence>
<dbReference type="EMBL" id="KP714101">
    <property type="protein sequence ID" value="AKH40336.1"/>
    <property type="molecule type" value="Genomic_DNA"/>
</dbReference>
<reference evidence="1" key="1">
    <citation type="journal article" date="2015" name="PLoS Biol.">
        <title>The Discovery, Distribution, and Evolution of Viruses Associated with Drosophila melanogaster.</title>
        <authorList>
            <person name="Webster C.L."/>
            <person name="Waldron F.M."/>
            <person name="Robertson S."/>
            <person name="Crowson D."/>
            <person name="Ferrari G."/>
            <person name="Quintana J.F."/>
            <person name="Brouqui J.M."/>
            <person name="Bayne E.H."/>
            <person name="Longdon B."/>
            <person name="Buck A.H."/>
            <person name="Lazzaro B.P."/>
            <person name="Akorli J."/>
            <person name="Haddrill P.R."/>
            <person name="Obbard D.J."/>
        </authorList>
    </citation>
    <scope>NUCLEOTIDE SEQUENCE</scope>
</reference>
<sequence length="122" mass="13326">MGLLLYNPRRLQSFNSIGMIFSKRRTSLRSPTIRIGMSSIKIVSDGPCGCDVCCDCSCSSCGSELLFGIETAIVGIIANKYDAEPEIDTLYFTTRLLSLRSCKAKITFLSSIPIAAVVKFDL</sequence>